<dbReference type="FunFam" id="3.30.160.60:FF:000446">
    <property type="entry name" value="Zinc finger protein"/>
    <property type="match status" value="1"/>
</dbReference>
<evidence type="ECO:0000256" key="3">
    <source>
        <dbReference type="ARBA" id="ARBA00022771"/>
    </source>
</evidence>
<accession>A0AA38PF30</accession>
<dbReference type="GO" id="GO:0000978">
    <property type="term" value="F:RNA polymerase II cis-regulatory region sequence-specific DNA binding"/>
    <property type="evidence" value="ECO:0007669"/>
    <property type="project" value="TreeGrafter"/>
</dbReference>
<dbReference type="PANTHER" id="PTHR24393:SF34">
    <property type="entry name" value="PR_SET DOMAIN 13"/>
    <property type="match status" value="1"/>
</dbReference>
<feature type="domain" description="C2H2-type" evidence="7">
    <location>
        <begin position="224"/>
        <end position="257"/>
    </location>
</feature>
<dbReference type="InterPro" id="IPR013087">
    <property type="entry name" value="Znf_C2H2_type"/>
</dbReference>
<feature type="domain" description="C2H2-type" evidence="7">
    <location>
        <begin position="196"/>
        <end position="223"/>
    </location>
</feature>
<evidence type="ECO:0000313" key="8">
    <source>
        <dbReference type="EMBL" id="KAJ3841762.1"/>
    </source>
</evidence>
<dbReference type="Pfam" id="PF00096">
    <property type="entry name" value="zf-C2H2"/>
    <property type="match status" value="1"/>
</dbReference>
<evidence type="ECO:0000256" key="4">
    <source>
        <dbReference type="ARBA" id="ARBA00022833"/>
    </source>
</evidence>
<dbReference type="SUPFAM" id="SSF57667">
    <property type="entry name" value="beta-beta-alpha zinc fingers"/>
    <property type="match status" value="1"/>
</dbReference>
<dbReference type="Gene3D" id="3.30.160.60">
    <property type="entry name" value="Classic Zinc Finger"/>
    <property type="match status" value="2"/>
</dbReference>
<keyword evidence="2" id="KW-0677">Repeat</keyword>
<evidence type="ECO:0000256" key="1">
    <source>
        <dbReference type="ARBA" id="ARBA00022723"/>
    </source>
</evidence>
<keyword evidence="5" id="KW-0539">Nucleus</keyword>
<proteinExistence type="predicted"/>
<dbReference type="InterPro" id="IPR036236">
    <property type="entry name" value="Znf_C2H2_sf"/>
</dbReference>
<keyword evidence="3 6" id="KW-0863">Zinc-finger</keyword>
<dbReference type="GO" id="GO:0005634">
    <property type="term" value="C:nucleus"/>
    <property type="evidence" value="ECO:0007669"/>
    <property type="project" value="TreeGrafter"/>
</dbReference>
<dbReference type="AlphaFoldDB" id="A0AA38PF30"/>
<name>A0AA38PF30_9AGAR</name>
<dbReference type="PANTHER" id="PTHR24393">
    <property type="entry name" value="ZINC FINGER PROTEIN"/>
    <property type="match status" value="1"/>
</dbReference>
<dbReference type="SMART" id="SM00355">
    <property type="entry name" value="ZnF_C2H2"/>
    <property type="match status" value="2"/>
</dbReference>
<evidence type="ECO:0000313" key="9">
    <source>
        <dbReference type="Proteomes" id="UP001163846"/>
    </source>
</evidence>
<dbReference type="EMBL" id="MU806028">
    <property type="protein sequence ID" value="KAJ3841762.1"/>
    <property type="molecule type" value="Genomic_DNA"/>
</dbReference>
<dbReference type="PROSITE" id="PS00028">
    <property type="entry name" value="ZINC_FINGER_C2H2_1"/>
    <property type="match status" value="1"/>
</dbReference>
<keyword evidence="4" id="KW-0862">Zinc</keyword>
<comment type="caution">
    <text evidence="8">The sequence shown here is derived from an EMBL/GenBank/DDBJ whole genome shotgun (WGS) entry which is preliminary data.</text>
</comment>
<dbReference type="PROSITE" id="PS50157">
    <property type="entry name" value="ZINC_FINGER_C2H2_2"/>
    <property type="match status" value="2"/>
</dbReference>
<dbReference type="GO" id="GO:0001228">
    <property type="term" value="F:DNA-binding transcription activator activity, RNA polymerase II-specific"/>
    <property type="evidence" value="ECO:0007669"/>
    <property type="project" value="TreeGrafter"/>
</dbReference>
<evidence type="ECO:0000259" key="7">
    <source>
        <dbReference type="PROSITE" id="PS50157"/>
    </source>
</evidence>
<dbReference type="Proteomes" id="UP001163846">
    <property type="component" value="Unassembled WGS sequence"/>
</dbReference>
<protein>
    <recommendedName>
        <fullName evidence="7">C2H2-type domain-containing protein</fullName>
    </recommendedName>
</protein>
<keyword evidence="1" id="KW-0479">Metal-binding</keyword>
<dbReference type="GO" id="GO:0008270">
    <property type="term" value="F:zinc ion binding"/>
    <property type="evidence" value="ECO:0007669"/>
    <property type="project" value="UniProtKB-KW"/>
</dbReference>
<gene>
    <name evidence="8" type="ORF">F5878DRAFT_445384</name>
</gene>
<keyword evidence="9" id="KW-1185">Reference proteome</keyword>
<evidence type="ECO:0000256" key="6">
    <source>
        <dbReference type="PROSITE-ProRule" id="PRU00042"/>
    </source>
</evidence>
<sequence length="262" mass="29465">MGIVYTSTDHLMPYHTMATLPYQSSDFVGHPELQFDLKSAPRLDTRIDSIALDYDAFSASTSSWSLSPLSGSIDGGHFYPINAQENPSPPLTKSENVFVSGLPCYNETGPDKADGRQVSVSNDDYLPVHATACLTISPESLESSSGQELPKQPDYLDDSKLRMETFVQPKRQVATPKVLAASRRRRGQIKQGIELLDCELCGETFTAKHNLINHRNSHYGKKPFSCDWCARSFGTKHVLKRHQKRCQIFLRHENKDYSLSRR</sequence>
<reference evidence="8" key="1">
    <citation type="submission" date="2022-08" db="EMBL/GenBank/DDBJ databases">
        <authorList>
            <consortium name="DOE Joint Genome Institute"/>
            <person name="Min B."/>
            <person name="Riley R."/>
            <person name="Sierra-Patev S."/>
            <person name="Naranjo-Ortiz M."/>
            <person name="Looney B."/>
            <person name="Konkel Z."/>
            <person name="Slot J.C."/>
            <person name="Sakamoto Y."/>
            <person name="Steenwyk J.L."/>
            <person name="Rokas A."/>
            <person name="Carro J."/>
            <person name="Camarero S."/>
            <person name="Ferreira P."/>
            <person name="Molpeceres G."/>
            <person name="Ruiz-Duenas F.J."/>
            <person name="Serrano A."/>
            <person name="Henrissat B."/>
            <person name="Drula E."/>
            <person name="Hughes K.W."/>
            <person name="Mata J.L."/>
            <person name="Ishikawa N.K."/>
            <person name="Vargas-Isla R."/>
            <person name="Ushijima S."/>
            <person name="Smith C.A."/>
            <person name="Ahrendt S."/>
            <person name="Andreopoulos W."/>
            <person name="He G."/>
            <person name="Labutti K."/>
            <person name="Lipzen A."/>
            <person name="Ng V."/>
            <person name="Sandor L."/>
            <person name="Barry K."/>
            <person name="Martinez A.T."/>
            <person name="Xiao Y."/>
            <person name="Gibbons J.G."/>
            <person name="Terashima K."/>
            <person name="Hibbett D.S."/>
            <person name="Grigoriev I.V."/>
        </authorList>
    </citation>
    <scope>NUCLEOTIDE SEQUENCE</scope>
    <source>
        <strain evidence="8">TFB9207</strain>
    </source>
</reference>
<evidence type="ECO:0000256" key="5">
    <source>
        <dbReference type="ARBA" id="ARBA00023242"/>
    </source>
</evidence>
<evidence type="ECO:0000256" key="2">
    <source>
        <dbReference type="ARBA" id="ARBA00022737"/>
    </source>
</evidence>
<organism evidence="8 9">
    <name type="scientific">Lentinula raphanica</name>
    <dbReference type="NCBI Taxonomy" id="153919"/>
    <lineage>
        <taxon>Eukaryota</taxon>
        <taxon>Fungi</taxon>
        <taxon>Dikarya</taxon>
        <taxon>Basidiomycota</taxon>
        <taxon>Agaricomycotina</taxon>
        <taxon>Agaricomycetes</taxon>
        <taxon>Agaricomycetidae</taxon>
        <taxon>Agaricales</taxon>
        <taxon>Marasmiineae</taxon>
        <taxon>Omphalotaceae</taxon>
        <taxon>Lentinula</taxon>
    </lineage>
</organism>